<keyword evidence="6" id="KW-0472">Membrane</keyword>
<dbReference type="EMBL" id="JBFOLJ010000006">
    <property type="protein sequence ID" value="KAL2529035.1"/>
    <property type="molecule type" value="Genomic_DNA"/>
</dbReference>
<dbReference type="GO" id="GO:0016020">
    <property type="term" value="C:membrane"/>
    <property type="evidence" value="ECO:0007669"/>
    <property type="project" value="UniProtKB-SubCell"/>
</dbReference>
<evidence type="ECO:0000256" key="4">
    <source>
        <dbReference type="ARBA" id="ARBA00022737"/>
    </source>
</evidence>
<dbReference type="PANTHER" id="PTHR27008:SF398">
    <property type="entry name" value="PROTEIN KINASE DOMAIN-CONTAINING PROTEIN"/>
    <property type="match status" value="1"/>
</dbReference>
<accession>A0ABD1UVE7</accession>
<keyword evidence="8" id="KW-1185">Reference proteome</keyword>
<dbReference type="InterPro" id="IPR032675">
    <property type="entry name" value="LRR_dom_sf"/>
</dbReference>
<evidence type="ECO:0000313" key="8">
    <source>
        <dbReference type="Proteomes" id="UP001604277"/>
    </source>
</evidence>
<evidence type="ECO:0000256" key="3">
    <source>
        <dbReference type="ARBA" id="ARBA00022692"/>
    </source>
</evidence>
<evidence type="ECO:0000313" key="7">
    <source>
        <dbReference type="EMBL" id="KAL2529035.1"/>
    </source>
</evidence>
<evidence type="ECO:0000256" key="1">
    <source>
        <dbReference type="ARBA" id="ARBA00004370"/>
    </source>
</evidence>
<dbReference type="Proteomes" id="UP001604277">
    <property type="component" value="Unassembled WGS sequence"/>
</dbReference>
<dbReference type="Pfam" id="PF00560">
    <property type="entry name" value="LRR_1"/>
    <property type="match status" value="1"/>
</dbReference>
<comment type="caution">
    <text evidence="7">The sequence shown here is derived from an EMBL/GenBank/DDBJ whole genome shotgun (WGS) entry which is preliminary data.</text>
</comment>
<dbReference type="PANTHER" id="PTHR27008">
    <property type="entry name" value="OS04G0122200 PROTEIN"/>
    <property type="match status" value="1"/>
</dbReference>
<reference evidence="8" key="1">
    <citation type="submission" date="2024-07" db="EMBL/GenBank/DDBJ databases">
        <title>Two chromosome-level genome assemblies of Korean endemic species Abeliophyllum distichum and Forsythia ovata (Oleaceae).</title>
        <authorList>
            <person name="Jang H."/>
        </authorList>
    </citation>
    <scope>NUCLEOTIDE SEQUENCE [LARGE SCALE GENOMIC DNA]</scope>
</reference>
<evidence type="ECO:0000256" key="6">
    <source>
        <dbReference type="ARBA" id="ARBA00023136"/>
    </source>
</evidence>
<evidence type="ECO:0000256" key="2">
    <source>
        <dbReference type="ARBA" id="ARBA00022614"/>
    </source>
</evidence>
<gene>
    <name evidence="7" type="ORF">Fot_21636</name>
</gene>
<keyword evidence="3" id="KW-0812">Transmembrane</keyword>
<protein>
    <submittedName>
        <fullName evidence="7">LRR receptor-like serine/threonine-protein kinase</fullName>
    </submittedName>
</protein>
<evidence type="ECO:0000256" key="5">
    <source>
        <dbReference type="ARBA" id="ARBA00022989"/>
    </source>
</evidence>
<keyword evidence="2" id="KW-0433">Leucine-rich repeat</keyword>
<organism evidence="7 8">
    <name type="scientific">Forsythia ovata</name>
    <dbReference type="NCBI Taxonomy" id="205694"/>
    <lineage>
        <taxon>Eukaryota</taxon>
        <taxon>Viridiplantae</taxon>
        <taxon>Streptophyta</taxon>
        <taxon>Embryophyta</taxon>
        <taxon>Tracheophyta</taxon>
        <taxon>Spermatophyta</taxon>
        <taxon>Magnoliopsida</taxon>
        <taxon>eudicotyledons</taxon>
        <taxon>Gunneridae</taxon>
        <taxon>Pentapetalae</taxon>
        <taxon>asterids</taxon>
        <taxon>lamiids</taxon>
        <taxon>Lamiales</taxon>
        <taxon>Oleaceae</taxon>
        <taxon>Forsythieae</taxon>
        <taxon>Forsythia</taxon>
    </lineage>
</organism>
<proteinExistence type="predicted"/>
<comment type="subcellular location">
    <subcellularLocation>
        <location evidence="1">Membrane</location>
    </subcellularLocation>
</comment>
<name>A0ABD1UVE7_9LAMI</name>
<dbReference type="InterPro" id="IPR051809">
    <property type="entry name" value="Plant_receptor-like_S/T_kinase"/>
</dbReference>
<dbReference type="AlphaFoldDB" id="A0ABD1UVE7"/>
<sequence length="114" mass="12802">MLELDFLISLKNCRQLKEIRISRNSFDGMLPRAWGNLSASIEFFSAYSSGIKGMIPNEIGNMSNSIELGIGGNELTRTMPDTLGQLRNMQVLKLNDNKLGERGRGQYLSTFAIW</sequence>
<keyword evidence="5" id="KW-1133">Transmembrane helix</keyword>
<keyword evidence="4" id="KW-0677">Repeat</keyword>
<dbReference type="InterPro" id="IPR001611">
    <property type="entry name" value="Leu-rich_rpt"/>
</dbReference>
<dbReference type="SUPFAM" id="SSF52058">
    <property type="entry name" value="L domain-like"/>
    <property type="match status" value="1"/>
</dbReference>
<dbReference type="Gene3D" id="3.80.10.10">
    <property type="entry name" value="Ribonuclease Inhibitor"/>
    <property type="match status" value="1"/>
</dbReference>